<evidence type="ECO:0008006" key="3">
    <source>
        <dbReference type="Google" id="ProtNLM"/>
    </source>
</evidence>
<keyword evidence="2" id="KW-1185">Reference proteome</keyword>
<dbReference type="SUPFAM" id="SSF81301">
    <property type="entry name" value="Nucleotidyltransferase"/>
    <property type="match status" value="1"/>
</dbReference>
<reference evidence="1 2" key="1">
    <citation type="journal article" date="2019" name="Int. J. Syst. Evol. Microbiol.">
        <title>Thermogemmatispora aurantia sp. nov. and Thermogemmatispora argillosa sp. nov., within the class Ktedonobacteria, and emended description of the genus Thermogemmatispora.</title>
        <authorList>
            <person name="Zheng Y."/>
            <person name="Wang C.M."/>
            <person name="Sakai Y."/>
            <person name="Abe K."/>
            <person name="Yokota A."/>
            <person name="Yabe S."/>
        </authorList>
    </citation>
    <scope>NUCLEOTIDE SEQUENCE [LARGE SCALE GENOMIC DNA]</scope>
    <source>
        <strain evidence="1 2">A1-2</strain>
    </source>
</reference>
<name>A0A5J4K9H3_9CHLR</name>
<dbReference type="InterPro" id="IPR007344">
    <property type="entry name" value="GrpB/CoaE"/>
</dbReference>
<dbReference type="RefSeq" id="WP_151728155.1">
    <property type="nucleotide sequence ID" value="NZ_BKZV01000002.1"/>
</dbReference>
<dbReference type="AlphaFoldDB" id="A0A5J4K9H3"/>
<proteinExistence type="predicted"/>
<dbReference type="EMBL" id="BKZV01000002">
    <property type="protein sequence ID" value="GER83379.1"/>
    <property type="molecule type" value="Genomic_DNA"/>
</dbReference>
<protein>
    <recommendedName>
        <fullName evidence="3">GrpB family protein</fullName>
    </recommendedName>
</protein>
<dbReference type="Gene3D" id="3.30.460.10">
    <property type="entry name" value="Beta Polymerase, domain 2"/>
    <property type="match status" value="1"/>
</dbReference>
<evidence type="ECO:0000313" key="2">
    <source>
        <dbReference type="Proteomes" id="UP000334820"/>
    </source>
</evidence>
<accession>A0A5J4K9H3</accession>
<dbReference type="PANTHER" id="PTHR34822:SF1">
    <property type="entry name" value="GRPB FAMILY PROTEIN"/>
    <property type="match status" value="1"/>
</dbReference>
<gene>
    <name evidence="1" type="ORF">KTAU_20160</name>
</gene>
<dbReference type="Pfam" id="PF04229">
    <property type="entry name" value="GrpB"/>
    <property type="match status" value="1"/>
</dbReference>
<organism evidence="1 2">
    <name type="scientific">Thermogemmatispora aurantia</name>
    <dbReference type="NCBI Taxonomy" id="2045279"/>
    <lineage>
        <taxon>Bacteria</taxon>
        <taxon>Bacillati</taxon>
        <taxon>Chloroflexota</taxon>
        <taxon>Ktedonobacteria</taxon>
        <taxon>Thermogemmatisporales</taxon>
        <taxon>Thermogemmatisporaceae</taxon>
        <taxon>Thermogemmatispora</taxon>
    </lineage>
</organism>
<evidence type="ECO:0000313" key="1">
    <source>
        <dbReference type="EMBL" id="GER83379.1"/>
    </source>
</evidence>
<dbReference type="Proteomes" id="UP000334820">
    <property type="component" value="Unassembled WGS sequence"/>
</dbReference>
<dbReference type="PANTHER" id="PTHR34822">
    <property type="entry name" value="GRPB DOMAIN PROTEIN (AFU_ORTHOLOGUE AFUA_1G01530)"/>
    <property type="match status" value="1"/>
</dbReference>
<dbReference type="InterPro" id="IPR043519">
    <property type="entry name" value="NT_sf"/>
</dbReference>
<sequence>MSRRVVLVDYDPQWPQEYAAERQRLLEAIGPWLVAIEHIGSTSVPGLAAKPIIDIMAAVAQLSHATSCIESLRALGYEYLPEVERFIPERLYFRKLRGEEHTHHLHIVEYDSPFWQRHLLFRDYLRAHPATAQEYALLKRALAARFPNDVAAYTEAKTAFIRGIEAKAALWSARGRPAPPAAEQDEL</sequence>
<comment type="caution">
    <text evidence="1">The sequence shown here is derived from an EMBL/GenBank/DDBJ whole genome shotgun (WGS) entry which is preliminary data.</text>
</comment>